<evidence type="ECO:0000256" key="5">
    <source>
        <dbReference type="ARBA" id="ARBA00023123"/>
    </source>
</evidence>
<evidence type="ECO:0000256" key="3">
    <source>
        <dbReference type="ARBA" id="ARBA00022741"/>
    </source>
</evidence>
<dbReference type="PANTHER" id="PTHR22692:SF26">
    <property type="entry name" value="SH3 DOMAIN-CONTAINING PROTEIN"/>
    <property type="match status" value="1"/>
</dbReference>
<feature type="domain" description="MyTH4" evidence="9">
    <location>
        <begin position="294"/>
        <end position="440"/>
    </location>
</feature>
<name>A0A3Q0JEF8_DIACI</name>
<dbReference type="InterPro" id="IPR027417">
    <property type="entry name" value="P-loop_NTPase"/>
</dbReference>
<dbReference type="SUPFAM" id="SSF52540">
    <property type="entry name" value="P-loop containing nucleoside triphosphate hydrolases"/>
    <property type="match status" value="1"/>
</dbReference>
<dbReference type="InterPro" id="IPR036961">
    <property type="entry name" value="Kinesin_motor_dom_sf"/>
</dbReference>
<keyword evidence="3" id="KW-0547">Nucleotide-binding</keyword>
<dbReference type="GO" id="GO:0005737">
    <property type="term" value="C:cytoplasm"/>
    <property type="evidence" value="ECO:0007669"/>
    <property type="project" value="UniProtKB-SubCell"/>
</dbReference>
<dbReference type="Gene3D" id="6.20.240.20">
    <property type="match status" value="1"/>
</dbReference>
<keyword evidence="5 7" id="KW-0518">Myosin</keyword>
<evidence type="ECO:0000256" key="7">
    <source>
        <dbReference type="PROSITE-ProRule" id="PRU00782"/>
    </source>
</evidence>
<sequence>MAKCRPWFVRCVKPNAEKAPMRFDMPTVLEQLRYSGMLETIRIRKLGYPVRLKFSAFIDRYRYLLPYHITPARGTPLRELCHAVLSAHPGEYQLGTTRVFLRENLERSLERRRAALLQSAATALQKRVRGFLARKKYLAKRESAVKIQAAVRGWRERKRYVLMKRGITKAQAHFRGKQQRRRYQRLRDDLKKRSAAQKERSKMVAQREEAQEKAHRPSVGAAPVGQLDIPAELAFLFNKLEDWTPPHVDRNLVKVVGPVVDTAQRVNYDLPDDIDQHAFSKFSNIYFKSHVWGMKREPIKSPFLNKNKDSDYADSLAIFKLILRFMNDDSLTGKKEQVLGDYIAYKGLSNEKLRDEILCQLVNQTWRNDNTASCERGWLLMANCLSVFPPSAPLYKFLLKYVSDHAYNGYKQICQRKLLQSHNQWARSCPPSLLEWRANRKRVNMALQLNFADDVIT</sequence>
<dbReference type="InterPro" id="IPR000857">
    <property type="entry name" value="MyTH4_dom"/>
</dbReference>
<keyword evidence="4" id="KW-0067">ATP-binding</keyword>
<keyword evidence="2" id="KW-0963">Cytoplasm</keyword>
<proteinExistence type="inferred from homology"/>
<keyword evidence="7" id="KW-0009">Actin-binding</keyword>
<evidence type="ECO:0000259" key="9">
    <source>
        <dbReference type="PROSITE" id="PS51016"/>
    </source>
</evidence>
<evidence type="ECO:0000256" key="6">
    <source>
        <dbReference type="ARBA" id="ARBA00023175"/>
    </source>
</evidence>
<comment type="subcellular location">
    <subcellularLocation>
        <location evidence="1">Cytoplasm</location>
    </subcellularLocation>
</comment>
<dbReference type="Proteomes" id="UP000079169">
    <property type="component" value="Unplaced"/>
</dbReference>
<feature type="domain" description="Myosin motor" evidence="10">
    <location>
        <begin position="1"/>
        <end position="114"/>
    </location>
</feature>
<dbReference type="GO" id="GO:0003779">
    <property type="term" value="F:actin binding"/>
    <property type="evidence" value="ECO:0007669"/>
    <property type="project" value="UniProtKB-KW"/>
</dbReference>
<evidence type="ECO:0000256" key="4">
    <source>
        <dbReference type="ARBA" id="ARBA00022840"/>
    </source>
</evidence>
<dbReference type="GeneID" id="103519587"/>
<dbReference type="InterPro" id="IPR051567">
    <property type="entry name" value="Unconventional_Myosin_ATPase"/>
</dbReference>
<evidence type="ECO:0000313" key="12">
    <source>
        <dbReference type="RefSeq" id="XP_026686841.1"/>
    </source>
</evidence>
<dbReference type="Gene3D" id="3.40.850.10">
    <property type="entry name" value="Kinesin motor domain"/>
    <property type="match status" value="1"/>
</dbReference>
<dbReference type="GO" id="GO:0003774">
    <property type="term" value="F:cytoskeletal motor activity"/>
    <property type="evidence" value="ECO:0007669"/>
    <property type="project" value="InterPro"/>
</dbReference>
<dbReference type="InterPro" id="IPR038185">
    <property type="entry name" value="MyTH4_dom_sf"/>
</dbReference>
<comment type="caution">
    <text evidence="7">Lacks conserved residue(s) required for the propagation of feature annotation.</text>
</comment>
<keyword evidence="6" id="KW-0505">Motor protein</keyword>
<keyword evidence="11" id="KW-1185">Reference proteome</keyword>
<dbReference type="GO" id="GO:0005524">
    <property type="term" value="F:ATP binding"/>
    <property type="evidence" value="ECO:0007669"/>
    <property type="project" value="UniProtKB-KW"/>
</dbReference>
<dbReference type="STRING" id="121845.A0A3Q0JEF8"/>
<dbReference type="RefSeq" id="XP_026686841.1">
    <property type="nucleotide sequence ID" value="XM_026831040.1"/>
</dbReference>
<dbReference type="AlphaFoldDB" id="A0A3Q0JEF8"/>
<evidence type="ECO:0000256" key="1">
    <source>
        <dbReference type="ARBA" id="ARBA00004496"/>
    </source>
</evidence>
<dbReference type="Pfam" id="PF00784">
    <property type="entry name" value="MyTH4"/>
    <property type="match status" value="1"/>
</dbReference>
<reference evidence="12" key="1">
    <citation type="submission" date="2025-08" db="UniProtKB">
        <authorList>
            <consortium name="RefSeq"/>
        </authorList>
    </citation>
    <scope>IDENTIFICATION</scope>
</reference>
<dbReference type="InterPro" id="IPR001609">
    <property type="entry name" value="Myosin_head_motor_dom-like"/>
</dbReference>
<feature type="region of interest" description="Disordered" evidence="8">
    <location>
        <begin position="172"/>
        <end position="221"/>
    </location>
</feature>
<dbReference type="PANTHER" id="PTHR22692">
    <property type="entry name" value="MYOSIN VII, XV"/>
    <property type="match status" value="1"/>
</dbReference>
<dbReference type="Gene3D" id="1.25.40.530">
    <property type="entry name" value="MyTH4 domain"/>
    <property type="match status" value="2"/>
</dbReference>
<comment type="similarity">
    <text evidence="7">Belongs to the TRAFAC class myosin-kinesin ATPase superfamily. Myosin family.</text>
</comment>
<dbReference type="PROSITE" id="PS51456">
    <property type="entry name" value="MYOSIN_MOTOR"/>
    <property type="match status" value="1"/>
</dbReference>
<dbReference type="FunFam" id="3.40.850.10:FF:000008">
    <property type="entry name" value="Putative unconventional myosin-IXa"/>
    <property type="match status" value="1"/>
</dbReference>
<dbReference type="Pfam" id="PF00612">
    <property type="entry name" value="IQ"/>
    <property type="match status" value="3"/>
</dbReference>
<dbReference type="PaxDb" id="121845-A0A3Q0JEF8"/>
<dbReference type="Gene3D" id="1.20.5.190">
    <property type="match status" value="1"/>
</dbReference>
<evidence type="ECO:0000256" key="8">
    <source>
        <dbReference type="SAM" id="MobiDB-lite"/>
    </source>
</evidence>
<dbReference type="PROSITE" id="PS50096">
    <property type="entry name" value="IQ"/>
    <property type="match status" value="3"/>
</dbReference>
<dbReference type="InterPro" id="IPR000048">
    <property type="entry name" value="IQ_motif_EF-hand-BS"/>
</dbReference>
<evidence type="ECO:0000256" key="2">
    <source>
        <dbReference type="ARBA" id="ARBA00022490"/>
    </source>
</evidence>
<protein>
    <submittedName>
        <fullName evidence="12">Unconventional myosin-XV-like</fullName>
    </submittedName>
</protein>
<dbReference type="GO" id="GO:0016459">
    <property type="term" value="C:myosin complex"/>
    <property type="evidence" value="ECO:0007669"/>
    <property type="project" value="UniProtKB-KW"/>
</dbReference>
<dbReference type="SMART" id="SM00139">
    <property type="entry name" value="MyTH4"/>
    <property type="match status" value="1"/>
</dbReference>
<feature type="compositionally biased region" description="Basic residues" evidence="8">
    <location>
        <begin position="172"/>
        <end position="184"/>
    </location>
</feature>
<organism evidence="11 12">
    <name type="scientific">Diaphorina citri</name>
    <name type="common">Asian citrus psyllid</name>
    <dbReference type="NCBI Taxonomy" id="121845"/>
    <lineage>
        <taxon>Eukaryota</taxon>
        <taxon>Metazoa</taxon>
        <taxon>Ecdysozoa</taxon>
        <taxon>Arthropoda</taxon>
        <taxon>Hexapoda</taxon>
        <taxon>Insecta</taxon>
        <taxon>Pterygota</taxon>
        <taxon>Neoptera</taxon>
        <taxon>Paraneoptera</taxon>
        <taxon>Hemiptera</taxon>
        <taxon>Sternorrhyncha</taxon>
        <taxon>Psylloidea</taxon>
        <taxon>Psyllidae</taxon>
        <taxon>Diaphorininae</taxon>
        <taxon>Diaphorina</taxon>
    </lineage>
</organism>
<feature type="compositionally biased region" description="Basic and acidic residues" evidence="8">
    <location>
        <begin position="185"/>
        <end position="215"/>
    </location>
</feature>
<dbReference type="PROSITE" id="PS51016">
    <property type="entry name" value="MYTH4"/>
    <property type="match status" value="1"/>
</dbReference>
<evidence type="ECO:0000313" key="11">
    <source>
        <dbReference type="Proteomes" id="UP000079169"/>
    </source>
</evidence>
<evidence type="ECO:0000259" key="10">
    <source>
        <dbReference type="PROSITE" id="PS51456"/>
    </source>
</evidence>
<gene>
    <name evidence="12" type="primary">LOC103519587</name>
</gene>
<accession>A0A3Q0JEF8</accession>
<dbReference type="SMART" id="SM00015">
    <property type="entry name" value="IQ"/>
    <property type="match status" value="3"/>
</dbReference>
<dbReference type="KEGG" id="dci:103519587"/>
<dbReference type="Pfam" id="PF00063">
    <property type="entry name" value="Myosin_head"/>
    <property type="match status" value="1"/>
</dbReference>